<dbReference type="Proteomes" id="UP000249794">
    <property type="component" value="Unassembled WGS sequence"/>
</dbReference>
<reference evidence="2" key="1">
    <citation type="submission" date="2018-04" db="EMBL/GenBank/DDBJ databases">
        <authorList>
            <person name="Cornet L."/>
        </authorList>
    </citation>
    <scope>NUCLEOTIDE SEQUENCE [LARGE SCALE GENOMIC DNA]</scope>
</reference>
<gene>
    <name evidence="1" type="ORF">DCF15_17510</name>
</gene>
<dbReference type="AlphaFoldDB" id="A0A2W4WWC8"/>
<dbReference type="PANTHER" id="PTHR42779:SF1">
    <property type="entry name" value="PROTEIN YNJB"/>
    <property type="match status" value="1"/>
</dbReference>
<evidence type="ECO:0000313" key="2">
    <source>
        <dbReference type="Proteomes" id="UP000249794"/>
    </source>
</evidence>
<reference evidence="1 2" key="2">
    <citation type="submission" date="2018-06" db="EMBL/GenBank/DDBJ databases">
        <title>Metagenomic assembly of (sub)arctic Cyanobacteria and their associated microbiome from non-axenic cultures.</title>
        <authorList>
            <person name="Baurain D."/>
        </authorList>
    </citation>
    <scope>NUCLEOTIDE SEQUENCE [LARGE SCALE GENOMIC DNA]</scope>
    <source>
        <strain evidence="1">ULC027bin1</strain>
    </source>
</reference>
<comment type="caution">
    <text evidence="1">The sequence shown here is derived from an EMBL/GenBank/DDBJ whole genome shotgun (WGS) entry which is preliminary data.</text>
</comment>
<organism evidence="1 2">
    <name type="scientific">Phormidesmis priestleyi</name>
    <dbReference type="NCBI Taxonomy" id="268141"/>
    <lineage>
        <taxon>Bacteria</taxon>
        <taxon>Bacillati</taxon>
        <taxon>Cyanobacteriota</taxon>
        <taxon>Cyanophyceae</taxon>
        <taxon>Leptolyngbyales</taxon>
        <taxon>Leptolyngbyaceae</taxon>
        <taxon>Phormidesmis</taxon>
    </lineage>
</organism>
<dbReference type="SUPFAM" id="SSF53850">
    <property type="entry name" value="Periplasmic binding protein-like II"/>
    <property type="match status" value="1"/>
</dbReference>
<evidence type="ECO:0000313" key="1">
    <source>
        <dbReference type="EMBL" id="PZO48860.1"/>
    </source>
</evidence>
<accession>A0A2W4WWC8</accession>
<dbReference type="PANTHER" id="PTHR42779">
    <property type="entry name" value="PROTEIN YNJB"/>
    <property type="match status" value="1"/>
</dbReference>
<sequence length="108" mass="11549">AFALPGISLNDPSFTAIPINAGNPYGAMVLANVLSSPEGQLQKFKPQVWGDPPLLDVSKLPADLQKEFATVEAEYGIPLKELAASTVPVVNAEYTTRLEALWKEAIAI</sequence>
<protein>
    <submittedName>
        <fullName evidence="1">ABC transporter substrate-binding protein</fullName>
    </submittedName>
</protein>
<name>A0A2W4WWC8_9CYAN</name>
<feature type="non-terminal residue" evidence="1">
    <location>
        <position position="1"/>
    </location>
</feature>
<dbReference type="EMBL" id="QBMP01000228">
    <property type="protein sequence ID" value="PZO48860.1"/>
    <property type="molecule type" value="Genomic_DNA"/>
</dbReference>
<proteinExistence type="predicted"/>